<accession>A1AWC4</accession>
<sequence>MIDLSIFKTQYQALQDSIKVIFLNNPEVTQTLVLSRSEGIDQLLKDIWQSLNLSNQLCLVAVGGYGRSELHPYSDIDLLILIPDDAHDTYQQSIASFLTFLWDVNLEVGHATRDLKDCISVIDDISVVTSLLESRVILGKVSLFLKMKAVIKSSVWSNQSFLVEKQKEQHNRHQNLSNTAYNLEPNIKQSPGGLRDIQTIVWVAKWYFDVNTLFELVDKQYLTTTEYELLKISQLFLFKVRFALHIIANRREDRLAFQYQKSVATMLGYVDGDSLSVEAFMKDYYQTVTRVSRLNDILLQLLEDEILNTQRLNSRFMISYGYIYSINDQVFIQTPSAFMEIFLLIAKHNYVRGISAKTLRQMQNSISLIDFHYYKKRKNNRLFIELLQQNQGVNKALKLMNRYGILEHYIPTFGKIMGLMQYDLFHAYTVDQHTLFVIRNLRRFFVPEFAKEFALCSEIAQGIQKPELLLLAGLFHDIAKGRDGEHAQLGAIDVREFCQHHQLKTSDTDLVSKLVEKHLLMSAVAQKQDISDFEVIEHFAEQVVTIKFLEFLYLLTNADIRATKDDLWNSWKDSLLKKLFYNTKKYLESNNDQRPSVDQRAQGIKQTIIKDSIAQGYQISDVERVLSALPKDYYVRYEIDDILWHLSFAIKITSDKIIVSSKISQHNVVDIFVLCDDFKGLFFKLISILERLGLDIVDAKILTTKNGRVYNTISVLQDAALKHININQEIKNDLDNFDVSIRTTHDIYTYRHFDHKMKVSFNVNEQWNLTQLEINVIDKQGILSNIAYVFFELDISLINARIATMGERVEDVFFISNAKNQPLSMVEQLALKEALEERL</sequence>
<evidence type="ECO:0000256" key="8">
    <source>
        <dbReference type="HAMAP-Rule" id="MF_00277"/>
    </source>
</evidence>
<dbReference type="eggNOG" id="COG2844">
    <property type="taxonomic scope" value="Bacteria"/>
</dbReference>
<dbReference type="InterPro" id="IPR045865">
    <property type="entry name" value="ACT-like_dom_sf"/>
</dbReference>
<dbReference type="SUPFAM" id="SSF81301">
    <property type="entry name" value="Nucleotidyltransferase"/>
    <property type="match status" value="1"/>
</dbReference>
<dbReference type="CDD" id="cd05401">
    <property type="entry name" value="NT_GlnE_GlnD_like"/>
    <property type="match status" value="1"/>
</dbReference>
<dbReference type="PANTHER" id="PTHR47320">
    <property type="entry name" value="BIFUNCTIONAL URIDYLYLTRANSFERASE/URIDYLYL-REMOVING ENZYME"/>
    <property type="match status" value="1"/>
</dbReference>
<organism evidence="11 12">
    <name type="scientific">Ruthia magnifica subsp. Calyptogena magnifica</name>
    <dbReference type="NCBI Taxonomy" id="413404"/>
    <lineage>
        <taxon>Bacteria</taxon>
        <taxon>Pseudomonadati</taxon>
        <taxon>Pseudomonadota</taxon>
        <taxon>Gammaproteobacteria</taxon>
        <taxon>Candidatus Pseudothioglobaceae</taxon>
        <taxon>Candidatus Ruthturnera</taxon>
    </lineage>
</organism>
<comment type="domain">
    <text evidence="8">Has four distinct domains: an N-terminal nucleotidyltransferase (NT) domain responsible for UTase activity, a central HD domain that encodes UR activity, and two C-terminal ACT domains that seem to have a role in glutamine sensing.</text>
</comment>
<dbReference type="Gene3D" id="1.20.120.330">
    <property type="entry name" value="Nucleotidyltransferases domain 2"/>
    <property type="match status" value="1"/>
</dbReference>
<dbReference type="EMBL" id="CP000488">
    <property type="protein sequence ID" value="ABL02231.1"/>
    <property type="molecule type" value="Genomic_DNA"/>
</dbReference>
<dbReference type="AlphaFoldDB" id="A1AWC4"/>
<dbReference type="InterPro" id="IPR002934">
    <property type="entry name" value="Polymerase_NTP_transf_dom"/>
</dbReference>
<feature type="domain" description="HD" evidence="10">
    <location>
        <begin position="430"/>
        <end position="546"/>
    </location>
</feature>
<dbReference type="Pfam" id="PF01966">
    <property type="entry name" value="HD"/>
    <property type="match status" value="1"/>
</dbReference>
<feature type="region of interest" description="Uridylyltransferase" evidence="8">
    <location>
        <begin position="1"/>
        <end position="313"/>
    </location>
</feature>
<keyword evidence="3" id="KW-0677">Repeat</keyword>
<dbReference type="GO" id="GO:0008893">
    <property type="term" value="F:guanosine-3',5'-bis(diphosphate) 3'-diphosphatase activity"/>
    <property type="evidence" value="ECO:0007669"/>
    <property type="project" value="UniProtKB-EC"/>
</dbReference>
<evidence type="ECO:0000256" key="4">
    <source>
        <dbReference type="ARBA" id="ARBA00022801"/>
    </source>
</evidence>
<gene>
    <name evidence="8" type="primary">glnD</name>
    <name evidence="11" type="ordered locus">Rmag_0475</name>
</gene>
<evidence type="ECO:0000256" key="5">
    <source>
        <dbReference type="ARBA" id="ARBA00022842"/>
    </source>
</evidence>
<dbReference type="Pfam" id="PF08335">
    <property type="entry name" value="GlnD_UR_UTase"/>
    <property type="match status" value="1"/>
</dbReference>
<evidence type="ECO:0000259" key="10">
    <source>
        <dbReference type="PROSITE" id="PS51831"/>
    </source>
</evidence>
<keyword evidence="6 8" id="KW-0511">Multifunctional enzyme</keyword>
<dbReference type="NCBIfam" id="TIGR01693">
    <property type="entry name" value="UTase_glnD"/>
    <property type="match status" value="1"/>
</dbReference>
<dbReference type="OrthoDB" id="9758038at2"/>
<dbReference type="PROSITE" id="PS51831">
    <property type="entry name" value="HD"/>
    <property type="match status" value="1"/>
</dbReference>
<feature type="domain" description="ACT" evidence="9">
    <location>
        <begin position="670"/>
        <end position="749"/>
    </location>
</feature>
<comment type="activity regulation">
    <text evidence="8">Uridylyltransferase (UTase) activity is inhibited by glutamine, while glutamine activates uridylyl-removing (UR) activity.</text>
</comment>
<dbReference type="GO" id="GO:0008773">
    <property type="term" value="F:[protein-PII] uridylyltransferase activity"/>
    <property type="evidence" value="ECO:0007669"/>
    <property type="project" value="UniProtKB-UniRule"/>
</dbReference>
<dbReference type="STRING" id="413404.Rmag_0475"/>
<dbReference type="RefSeq" id="WP_011737856.1">
    <property type="nucleotide sequence ID" value="NC_008610.1"/>
</dbReference>
<evidence type="ECO:0000259" key="9">
    <source>
        <dbReference type="PROSITE" id="PS51671"/>
    </source>
</evidence>
<dbReference type="GO" id="GO:0006808">
    <property type="term" value="P:regulation of nitrogen utilization"/>
    <property type="evidence" value="ECO:0007669"/>
    <property type="project" value="UniProtKB-UniRule"/>
</dbReference>
<dbReference type="SUPFAM" id="SSF55021">
    <property type="entry name" value="ACT-like"/>
    <property type="match status" value="2"/>
</dbReference>
<dbReference type="Gene3D" id="1.10.3090.10">
    <property type="entry name" value="cca-adding enzyme, domain 2"/>
    <property type="match status" value="1"/>
</dbReference>
<dbReference type="PIRSF" id="PIRSF006288">
    <property type="entry name" value="PII_uridyltransf"/>
    <property type="match status" value="1"/>
</dbReference>
<evidence type="ECO:0000256" key="6">
    <source>
        <dbReference type="ARBA" id="ARBA00023268"/>
    </source>
</evidence>
<dbReference type="KEGG" id="rma:Rmag_0475"/>
<dbReference type="SUPFAM" id="SSF81593">
    <property type="entry name" value="Nucleotidyltransferase substrate binding subunit/domain"/>
    <property type="match status" value="1"/>
</dbReference>
<dbReference type="GO" id="GO:0008081">
    <property type="term" value="F:phosphoric diester hydrolase activity"/>
    <property type="evidence" value="ECO:0007669"/>
    <property type="project" value="UniProtKB-UniRule"/>
</dbReference>
<dbReference type="CDD" id="cd00077">
    <property type="entry name" value="HDc"/>
    <property type="match status" value="1"/>
</dbReference>
<comment type="cofactor">
    <cofactor evidence="8">
        <name>Mg(2+)</name>
        <dbReference type="ChEBI" id="CHEBI:18420"/>
    </cofactor>
</comment>
<dbReference type="EC" id="2.7.7.59" evidence="8"/>
<dbReference type="PROSITE" id="PS51671">
    <property type="entry name" value="ACT"/>
    <property type="match status" value="2"/>
</dbReference>
<comment type="function">
    <text evidence="8">Modifies, by uridylylation and deuridylylation, the PII regulatory proteins (GlnB and homologs), in response to the nitrogen status of the cell that GlnD senses through the glutamine level. Under low glutamine levels, catalyzes the conversion of the PII proteins and UTP to PII-UMP and PPi, while under higher glutamine levels, GlnD hydrolyzes PII-UMP to PII and UMP (deuridylylation). Thus, controls uridylylation state and activity of the PII proteins, and plays an important role in the regulation of nitrogen assimilation and metabolism.</text>
</comment>
<keyword evidence="4 8" id="KW-0378">Hydrolase</keyword>
<dbReference type="Proteomes" id="UP000002587">
    <property type="component" value="Chromosome"/>
</dbReference>
<dbReference type="SUPFAM" id="SSF81891">
    <property type="entry name" value="Poly A polymerase C-terminal region-like"/>
    <property type="match status" value="1"/>
</dbReference>
<keyword evidence="5 8" id="KW-0460">Magnesium</keyword>
<comment type="caution">
    <text evidence="8">Lacks conserved residue(s) required for the propagation of feature annotation.</text>
</comment>
<comment type="catalytic activity">
    <reaction evidence="7">
        <text>guanosine 3',5'-bis(diphosphate) + H2O = GDP + diphosphate + H(+)</text>
        <dbReference type="Rhea" id="RHEA:14253"/>
        <dbReference type="ChEBI" id="CHEBI:15377"/>
        <dbReference type="ChEBI" id="CHEBI:15378"/>
        <dbReference type="ChEBI" id="CHEBI:33019"/>
        <dbReference type="ChEBI" id="CHEBI:58189"/>
        <dbReference type="ChEBI" id="CHEBI:77828"/>
        <dbReference type="EC" id="3.1.7.2"/>
    </reaction>
</comment>
<dbReference type="InterPro" id="IPR043519">
    <property type="entry name" value="NT_sf"/>
</dbReference>
<evidence type="ECO:0000313" key="12">
    <source>
        <dbReference type="Proteomes" id="UP000002587"/>
    </source>
</evidence>
<dbReference type="InterPro" id="IPR013546">
    <property type="entry name" value="PII_UdlTrfase/GS_AdlTrfase"/>
</dbReference>
<dbReference type="Pfam" id="PF01909">
    <property type="entry name" value="NTP_transf_2"/>
    <property type="match status" value="1"/>
</dbReference>
<dbReference type="SMART" id="SM00471">
    <property type="entry name" value="HDc"/>
    <property type="match status" value="1"/>
</dbReference>
<proteinExistence type="inferred from homology"/>
<evidence type="ECO:0000256" key="1">
    <source>
        <dbReference type="ARBA" id="ARBA00022679"/>
    </source>
</evidence>
<dbReference type="InterPro" id="IPR010043">
    <property type="entry name" value="UTase/UR"/>
</dbReference>
<dbReference type="HAMAP" id="MF_00277">
    <property type="entry name" value="PII_uridylyl_transf"/>
    <property type="match status" value="1"/>
</dbReference>
<evidence type="ECO:0000313" key="11">
    <source>
        <dbReference type="EMBL" id="ABL02231.1"/>
    </source>
</evidence>
<comment type="catalytic activity">
    <reaction evidence="8">
        <text>[protein-PII]-uridylyl-L-tyrosine + H2O = [protein-PII]-L-tyrosine + UMP + H(+)</text>
        <dbReference type="Rhea" id="RHEA:48600"/>
        <dbReference type="Rhea" id="RHEA-COMP:12147"/>
        <dbReference type="Rhea" id="RHEA-COMP:12148"/>
        <dbReference type="ChEBI" id="CHEBI:15377"/>
        <dbReference type="ChEBI" id="CHEBI:15378"/>
        <dbReference type="ChEBI" id="CHEBI:46858"/>
        <dbReference type="ChEBI" id="CHEBI:57865"/>
        <dbReference type="ChEBI" id="CHEBI:90602"/>
    </reaction>
</comment>
<evidence type="ECO:0000256" key="3">
    <source>
        <dbReference type="ARBA" id="ARBA00022737"/>
    </source>
</evidence>
<keyword evidence="1 8" id="KW-0808">Transferase</keyword>
<dbReference type="InterPro" id="IPR006674">
    <property type="entry name" value="HD_domain"/>
</dbReference>
<name>A1AWC4_RUTMC</name>
<dbReference type="CDD" id="cd04899">
    <property type="entry name" value="ACT_ACR-UUR-like_2"/>
    <property type="match status" value="1"/>
</dbReference>
<evidence type="ECO:0000256" key="2">
    <source>
        <dbReference type="ARBA" id="ARBA00022695"/>
    </source>
</evidence>
<dbReference type="InterPro" id="IPR002912">
    <property type="entry name" value="ACT_dom"/>
</dbReference>
<dbReference type="EC" id="3.1.4.-" evidence="8"/>
<feature type="domain" description="ACT" evidence="9">
    <location>
        <begin position="771"/>
        <end position="839"/>
    </location>
</feature>
<reference evidence="11 12" key="1">
    <citation type="journal article" date="2007" name="Science">
        <title>The Calyptogena magnifica chemoautotrophic symbiont genome.</title>
        <authorList>
            <person name="Newton I.L.G."/>
            <person name="Woyke T."/>
            <person name="Auchtung T.A."/>
            <person name="Dilly G.F."/>
            <person name="Dutton R.J."/>
            <person name="Fisher M.C."/>
            <person name="Fontanez K.M."/>
            <person name="Lau E."/>
            <person name="Stewart F.J."/>
            <person name="Richardson P.M."/>
            <person name="Barry K.W."/>
            <person name="Saunders E."/>
            <person name="Detter J.C."/>
            <person name="Wu D."/>
            <person name="Eisen J.A."/>
            <person name="Cavanaugh C.M."/>
        </authorList>
    </citation>
    <scope>NUCLEOTIDE SEQUENCE [LARGE SCALE GENOMIC DNA]</scope>
    <source>
        <strain evidence="11 12">Cm</strain>
    </source>
</reference>
<comment type="catalytic activity">
    <reaction evidence="8">
        <text>[protein-PII]-L-tyrosine + UTP = [protein-PII]-uridylyl-L-tyrosine + diphosphate</text>
        <dbReference type="Rhea" id="RHEA:13673"/>
        <dbReference type="Rhea" id="RHEA-COMP:12147"/>
        <dbReference type="Rhea" id="RHEA-COMP:12148"/>
        <dbReference type="ChEBI" id="CHEBI:33019"/>
        <dbReference type="ChEBI" id="CHEBI:46398"/>
        <dbReference type="ChEBI" id="CHEBI:46858"/>
        <dbReference type="ChEBI" id="CHEBI:90602"/>
        <dbReference type="EC" id="2.7.7.59"/>
    </reaction>
</comment>
<keyword evidence="2 8" id="KW-0548">Nucleotidyltransferase</keyword>
<dbReference type="HOGENOM" id="CLU_012833_0_0_6"/>
<keyword evidence="12" id="KW-1185">Reference proteome</keyword>
<comment type="similarity">
    <text evidence="8">Belongs to the GlnD family.</text>
</comment>
<dbReference type="PANTHER" id="PTHR47320:SF1">
    <property type="entry name" value="BIFUNCTIONAL URIDYLYLTRANSFERASE_URIDYLYL-REMOVING ENZYME"/>
    <property type="match status" value="1"/>
</dbReference>
<evidence type="ECO:0000256" key="7">
    <source>
        <dbReference type="ARBA" id="ARBA00047968"/>
    </source>
</evidence>
<protein>
    <recommendedName>
        <fullName evidence="8">Bifunctional uridylyltransferase/uridylyl-removing enzyme</fullName>
        <shortName evidence="8">UTase/UR</shortName>
    </recommendedName>
    <alternativeName>
        <fullName evidence="8">Bifunctional [protein-PII] modification enzyme</fullName>
    </alternativeName>
    <alternativeName>
        <fullName evidence="8">Bifunctional nitrogen sensor protein</fullName>
    </alternativeName>
    <domain>
        <recommendedName>
            <fullName evidence="8">[Protein-PII] uridylyltransferase</fullName>
            <shortName evidence="8">PII uridylyltransferase</shortName>
            <shortName evidence="8">UTase</shortName>
            <ecNumber evidence="8">2.7.7.59</ecNumber>
        </recommendedName>
    </domain>
    <domain>
        <recommendedName>
            <fullName evidence="8">[Protein-PII]-UMP uridylyl-removing enzyme</fullName>
            <shortName evidence="8">UR</shortName>
            <ecNumber evidence="8">3.1.4.-</ecNumber>
        </recommendedName>
    </domain>
</protein>
<dbReference type="InterPro" id="IPR003607">
    <property type="entry name" value="HD/PDEase_dom"/>
</dbReference>